<keyword evidence="2" id="KW-1185">Reference proteome</keyword>
<dbReference type="Proteomes" id="UP001161438">
    <property type="component" value="Chromosome 2"/>
</dbReference>
<dbReference type="RefSeq" id="XP_056080565.1">
    <property type="nucleotide sequence ID" value="XM_056224720.1"/>
</dbReference>
<dbReference type="Pfam" id="PF08568">
    <property type="entry name" value="Kinetochor_Ybp2"/>
    <property type="match status" value="1"/>
</dbReference>
<organism evidence="1 2">
    <name type="scientific">Saccharomyces mikatae IFO 1815</name>
    <dbReference type="NCBI Taxonomy" id="226126"/>
    <lineage>
        <taxon>Eukaryota</taxon>
        <taxon>Fungi</taxon>
        <taxon>Dikarya</taxon>
        <taxon>Ascomycota</taxon>
        <taxon>Saccharomycotina</taxon>
        <taxon>Saccharomycetes</taxon>
        <taxon>Saccharomycetales</taxon>
        <taxon>Saccharomycetaceae</taxon>
        <taxon>Saccharomyces</taxon>
    </lineage>
</organism>
<sequence>MEPIDDLLSDLTEAFKTQKEDFLELVTLIDIYGEQIDQEGNYEEKVRYIETLNKLLEDNPSVIGEIGWDLPKGLLKFLSKDNIDVNKRLGSNMIVQGVMKSFYAISIHGEPKKCLLTGLELLSSIPVEDVSKRDQQNKEEFIDEKENTATPGEAIQIDSDLNDSSHYGERKNSREFFLTLKAYILFEFIGASLKRISTLFPSKYLGAAVTTIEKFVLNHGDSFEDALFLLRRVYTFCRNYVPPNPPKDIQLDEDFTRERLDKVVEKESELQVRLLRRLCTFGISTPIKTINTNTDVKYYCALNHQKFQLSVYHTEFLELFCRYYQMAFSLDVDVEKEFQKVIEECKIIYRSVPPEISAVNDEAKLVLESMVYKLAYTFEVQKAANEKNVGLDSNGVLLFSGIHYLETNQHLVKRITITDAIYLYLRFTTPSLYSKVYYNVAVESVSRYWLWYAITTQPLKDVKTELKNLSVFVTKALLHVLLQKNCIQVNHQLRMISFTLLTRLLCLIPESVAFDFILDVLKTCPFPLGKTSILCVLKDLSRQRICTKDNSPRRRSISEEFSELGINDDQRSTQSNIRCYIQLNSSKMKAVHDCCVQTIRDSFTIYTKKSNILLLLTYLNFFTVLREQWEKDLLKIVYSMIDFNLKSVVPDKLSDYKEIIDRNESLNDYLTGKK</sequence>
<evidence type="ECO:0008006" key="3">
    <source>
        <dbReference type="Google" id="ProtNLM"/>
    </source>
</evidence>
<dbReference type="EMBL" id="OX365758">
    <property type="protein sequence ID" value="CAI4037448.1"/>
    <property type="molecule type" value="Genomic_DNA"/>
</dbReference>
<accession>A0AA35IVT8</accession>
<dbReference type="PANTHER" id="PTHR28020">
    <property type="entry name" value="YAP1-BINDING PROTEIN 1-RELATED"/>
    <property type="match status" value="1"/>
</dbReference>
<dbReference type="InterPro" id="IPR040347">
    <property type="entry name" value="YBP1/2"/>
</dbReference>
<evidence type="ECO:0000313" key="1">
    <source>
        <dbReference type="EMBL" id="CAI4037448.1"/>
    </source>
</evidence>
<dbReference type="GO" id="GO:0034599">
    <property type="term" value="P:cellular response to oxidative stress"/>
    <property type="evidence" value="ECO:0007669"/>
    <property type="project" value="InterPro"/>
</dbReference>
<proteinExistence type="predicted"/>
<evidence type="ECO:0000313" key="2">
    <source>
        <dbReference type="Proteomes" id="UP001161438"/>
    </source>
</evidence>
<protein>
    <recommendedName>
        <fullName evidence="3">Ybp1p</fullName>
    </recommendedName>
</protein>
<dbReference type="AlphaFoldDB" id="A0AA35IVT8"/>
<dbReference type="GeneID" id="80916661"/>
<gene>
    <name evidence="1" type="primary">SMKI02G3230</name>
    <name evidence="1" type="ORF">SMKI_02G3230</name>
</gene>
<dbReference type="PANTHER" id="PTHR28020:SF1">
    <property type="entry name" value="YAP1-BINDING PROTEIN 1-RELATED"/>
    <property type="match status" value="1"/>
</dbReference>
<name>A0AA35IVT8_SACMI</name>
<reference evidence="1" key="1">
    <citation type="submission" date="2022-10" db="EMBL/GenBank/DDBJ databases">
        <authorList>
            <person name="Byrne P K."/>
        </authorList>
    </citation>
    <scope>NUCLEOTIDE SEQUENCE</scope>
    <source>
        <strain evidence="1">IFO1815</strain>
    </source>
</reference>
<dbReference type="InterPro" id="IPR013877">
    <property type="entry name" value="YAP-bd/ALF4/Glomulin"/>
</dbReference>
<dbReference type="GO" id="GO:0005737">
    <property type="term" value="C:cytoplasm"/>
    <property type="evidence" value="ECO:0007669"/>
    <property type="project" value="TreeGrafter"/>
</dbReference>